<evidence type="ECO:0000259" key="1">
    <source>
        <dbReference type="Pfam" id="PF03551"/>
    </source>
</evidence>
<reference evidence="3" key="1">
    <citation type="journal article" date="2019" name="Int. J. Syst. Evol. Microbiol.">
        <title>The Global Catalogue of Microorganisms (GCM) 10K type strain sequencing project: providing services to taxonomists for standard genome sequencing and annotation.</title>
        <authorList>
            <consortium name="The Broad Institute Genomics Platform"/>
            <consortium name="The Broad Institute Genome Sequencing Center for Infectious Disease"/>
            <person name="Wu L."/>
            <person name="Ma J."/>
        </authorList>
    </citation>
    <scope>NUCLEOTIDE SEQUENCE [LARGE SCALE GENOMIC DNA]</scope>
    <source>
        <strain evidence="3">CGMCC 4.7676</strain>
    </source>
</reference>
<comment type="caution">
    <text evidence="2">The sequence shown here is derived from an EMBL/GenBank/DDBJ whole genome shotgun (WGS) entry which is preliminary data.</text>
</comment>
<dbReference type="RefSeq" id="WP_378237258.1">
    <property type="nucleotide sequence ID" value="NZ_JBHRWK010000007.1"/>
</dbReference>
<dbReference type="Gene3D" id="1.10.10.10">
    <property type="entry name" value="Winged helix-like DNA-binding domain superfamily/Winged helix DNA-binding domain"/>
    <property type="match status" value="1"/>
</dbReference>
<evidence type="ECO:0000313" key="3">
    <source>
        <dbReference type="Proteomes" id="UP001595645"/>
    </source>
</evidence>
<dbReference type="Proteomes" id="UP001595645">
    <property type="component" value="Unassembled WGS sequence"/>
</dbReference>
<dbReference type="Pfam" id="PF03551">
    <property type="entry name" value="PadR"/>
    <property type="match status" value="1"/>
</dbReference>
<dbReference type="PANTHER" id="PTHR33169">
    <property type="entry name" value="PADR-FAMILY TRANSCRIPTIONAL REGULATOR"/>
    <property type="match status" value="1"/>
</dbReference>
<dbReference type="SUPFAM" id="SSF46785">
    <property type="entry name" value="Winged helix' DNA-binding domain"/>
    <property type="match status" value="1"/>
</dbReference>
<dbReference type="PANTHER" id="PTHR33169:SF13">
    <property type="entry name" value="PADR-FAMILY TRANSCRIPTIONAL REGULATOR"/>
    <property type="match status" value="1"/>
</dbReference>
<organism evidence="2 3">
    <name type="scientific">Amycolatopsis speibonae</name>
    <dbReference type="NCBI Taxonomy" id="1450224"/>
    <lineage>
        <taxon>Bacteria</taxon>
        <taxon>Bacillati</taxon>
        <taxon>Actinomycetota</taxon>
        <taxon>Actinomycetes</taxon>
        <taxon>Pseudonocardiales</taxon>
        <taxon>Pseudonocardiaceae</taxon>
        <taxon>Amycolatopsis</taxon>
    </lineage>
</organism>
<name>A0ABV7NP50_9PSEU</name>
<dbReference type="EMBL" id="JBHRWK010000007">
    <property type="protein sequence ID" value="MFC3448586.1"/>
    <property type="molecule type" value="Genomic_DNA"/>
</dbReference>
<dbReference type="InterPro" id="IPR005149">
    <property type="entry name" value="Tscrpt_reg_PadR_N"/>
</dbReference>
<feature type="domain" description="Transcription regulator PadR N-terminal" evidence="1">
    <location>
        <begin position="15"/>
        <end position="92"/>
    </location>
</feature>
<dbReference type="InterPro" id="IPR036388">
    <property type="entry name" value="WH-like_DNA-bd_sf"/>
</dbReference>
<evidence type="ECO:0000313" key="2">
    <source>
        <dbReference type="EMBL" id="MFC3448586.1"/>
    </source>
</evidence>
<protein>
    <submittedName>
        <fullName evidence="2">PadR family transcriptional regulator</fullName>
    </submittedName>
</protein>
<accession>A0ABV7NP50</accession>
<sequence length="123" mass="13661">MESSFPAMTPAIFVLLLALSDGPRHGYGLAQDVSEMTEDGMRIGAGTLYRSLQRMQVEGLVEQLDEEPDISDDGRADRRRSYRLTEAGHKAASTEARRLSQLVEAARRHGFLDDDTTHERKGA</sequence>
<gene>
    <name evidence="2" type="ORF">ACFOSH_03985</name>
</gene>
<proteinExistence type="predicted"/>
<keyword evidence="3" id="KW-1185">Reference proteome</keyword>
<dbReference type="InterPro" id="IPR052509">
    <property type="entry name" value="Metal_resp_DNA-bind_regulator"/>
</dbReference>
<dbReference type="InterPro" id="IPR036390">
    <property type="entry name" value="WH_DNA-bd_sf"/>
</dbReference>